<feature type="domain" description="WYL" evidence="2">
    <location>
        <begin position="154"/>
        <end position="220"/>
    </location>
</feature>
<accession>A0A2K8N986</accession>
<dbReference type="InterPro" id="IPR051534">
    <property type="entry name" value="CBASS_pafABC_assoc_protein"/>
</dbReference>
<evidence type="ECO:0000259" key="3">
    <source>
        <dbReference type="Pfam" id="PF25583"/>
    </source>
</evidence>
<dbReference type="PANTHER" id="PTHR34580:SF1">
    <property type="entry name" value="PROTEIN PAFC"/>
    <property type="match status" value="1"/>
</dbReference>
<dbReference type="PANTHER" id="PTHR34580">
    <property type="match status" value="1"/>
</dbReference>
<keyword evidence="5" id="KW-1185">Reference proteome</keyword>
<dbReference type="Gene3D" id="1.10.10.10">
    <property type="entry name" value="Winged helix-like DNA-binding domain superfamily/Winged helix DNA-binding domain"/>
    <property type="match status" value="1"/>
</dbReference>
<organism evidence="4 5">
    <name type="scientific">Kyrpidia spormannii</name>
    <dbReference type="NCBI Taxonomy" id="2055160"/>
    <lineage>
        <taxon>Bacteria</taxon>
        <taxon>Bacillati</taxon>
        <taxon>Bacillota</taxon>
        <taxon>Bacilli</taxon>
        <taxon>Bacillales</taxon>
        <taxon>Alicyclobacillaceae</taxon>
        <taxon>Kyrpidia</taxon>
    </lineage>
</organism>
<dbReference type="InterPro" id="IPR013196">
    <property type="entry name" value="HTH_11"/>
</dbReference>
<dbReference type="OrthoDB" id="9815009at2"/>
<evidence type="ECO:0000259" key="1">
    <source>
        <dbReference type="Pfam" id="PF08279"/>
    </source>
</evidence>
<reference evidence="5" key="1">
    <citation type="submission" date="2017-11" db="EMBL/GenBank/DDBJ databases">
        <title>Complete Genome Sequence of Kyrpidia sp. Strain EA-1, a thermophilic, hydrogen-oxidizing Bacterium, isolated from the Azores.</title>
        <authorList>
            <person name="Reiner J.E."/>
            <person name="Lapp C.J."/>
            <person name="Bunk B."/>
            <person name="Gescher J."/>
        </authorList>
    </citation>
    <scope>NUCLEOTIDE SEQUENCE [LARGE SCALE GENOMIC DNA]</scope>
    <source>
        <strain evidence="5">EA-1</strain>
    </source>
</reference>
<evidence type="ECO:0000313" key="4">
    <source>
        <dbReference type="EMBL" id="ATY85884.1"/>
    </source>
</evidence>
<dbReference type="AlphaFoldDB" id="A0A2K8N986"/>
<evidence type="ECO:0008006" key="6">
    <source>
        <dbReference type="Google" id="ProtNLM"/>
    </source>
</evidence>
<gene>
    <name evidence="4" type="ORF">CVV65_13905</name>
</gene>
<dbReference type="Pfam" id="PF25583">
    <property type="entry name" value="WCX"/>
    <property type="match status" value="1"/>
</dbReference>
<dbReference type="InterPro" id="IPR036388">
    <property type="entry name" value="WH-like_DNA-bd_sf"/>
</dbReference>
<dbReference type="Proteomes" id="UP000231932">
    <property type="component" value="Chromosome"/>
</dbReference>
<evidence type="ECO:0000259" key="2">
    <source>
        <dbReference type="Pfam" id="PF13280"/>
    </source>
</evidence>
<protein>
    <recommendedName>
        <fullName evidence="6">Transcriptional regulator</fullName>
    </recommendedName>
</protein>
<dbReference type="KEGG" id="kyr:CVV65_13905"/>
<sequence length="342" mass="39616">MSASQTVRFASRLFDLVNLIVTNPKLYTAPRLAEHFHVSVRTIRRDIRLIEDLGIRVESEPGGGYFIMRDLQRIPGILTEDERAVLDIMPALLHASLPHGRVHPLVDTYRRAVEKLLPEKSLPARQVADESLSTEGRIIADLSRSPHQTDDRLLFEILFAIRACRILEMDYVKIGASAPETRMVNPYYLVPWHNSLYLIGFCHLRQAFRTFKILRIRRAKCLAQTFERDARFSLGEFLKSAWGIDQSGPRVEVHVRFAPLVAHYAQEDVRRHSILREVYLADGSYEVWFRVHWNWEFLRFVLQYGGGVEVLEPLEVRDQVREEILRMSGLYKKIDEAPQGVT</sequence>
<dbReference type="InterPro" id="IPR026881">
    <property type="entry name" value="WYL_dom"/>
</dbReference>
<dbReference type="Pfam" id="PF13280">
    <property type="entry name" value="WYL"/>
    <property type="match status" value="1"/>
</dbReference>
<proteinExistence type="predicted"/>
<dbReference type="InterPro" id="IPR036390">
    <property type="entry name" value="WH_DNA-bd_sf"/>
</dbReference>
<feature type="domain" description="Helix-turn-helix type 11" evidence="1">
    <location>
        <begin position="12"/>
        <end position="65"/>
    </location>
</feature>
<dbReference type="InterPro" id="IPR057727">
    <property type="entry name" value="WCX_dom"/>
</dbReference>
<dbReference type="Pfam" id="PF08279">
    <property type="entry name" value="HTH_11"/>
    <property type="match status" value="1"/>
</dbReference>
<name>A0A2K8N986_9BACL</name>
<dbReference type="RefSeq" id="WP_100668638.1">
    <property type="nucleotide sequence ID" value="NZ_CP024955.1"/>
</dbReference>
<dbReference type="SUPFAM" id="SSF46785">
    <property type="entry name" value="Winged helix' DNA-binding domain"/>
    <property type="match status" value="1"/>
</dbReference>
<evidence type="ECO:0000313" key="5">
    <source>
        <dbReference type="Proteomes" id="UP000231932"/>
    </source>
</evidence>
<dbReference type="EMBL" id="CP024955">
    <property type="protein sequence ID" value="ATY85884.1"/>
    <property type="molecule type" value="Genomic_DNA"/>
</dbReference>
<dbReference type="PROSITE" id="PS52050">
    <property type="entry name" value="WYL"/>
    <property type="match status" value="1"/>
</dbReference>
<feature type="domain" description="WCX" evidence="3">
    <location>
        <begin position="249"/>
        <end position="327"/>
    </location>
</feature>